<dbReference type="Gene3D" id="1.10.510.10">
    <property type="entry name" value="Transferase(Phosphotransferase) domain 1"/>
    <property type="match status" value="1"/>
</dbReference>
<dbReference type="SUPFAM" id="SSF56112">
    <property type="entry name" value="Protein kinase-like (PK-like)"/>
    <property type="match status" value="1"/>
</dbReference>
<dbReference type="GO" id="GO:0005524">
    <property type="term" value="F:ATP binding"/>
    <property type="evidence" value="ECO:0007669"/>
    <property type="project" value="UniProtKB-KW"/>
</dbReference>
<evidence type="ECO:0000313" key="9">
    <source>
        <dbReference type="Proteomes" id="UP000612055"/>
    </source>
</evidence>
<feature type="compositionally biased region" description="Polar residues" evidence="6">
    <location>
        <begin position="73"/>
        <end position="105"/>
    </location>
</feature>
<evidence type="ECO:0000256" key="1">
    <source>
        <dbReference type="ARBA" id="ARBA00022527"/>
    </source>
</evidence>
<gene>
    <name evidence="8" type="ORF">HYH03_016368</name>
</gene>
<dbReference type="InterPro" id="IPR000719">
    <property type="entry name" value="Prot_kinase_dom"/>
</dbReference>
<dbReference type="PROSITE" id="PS00108">
    <property type="entry name" value="PROTEIN_KINASE_ST"/>
    <property type="match status" value="1"/>
</dbReference>
<protein>
    <recommendedName>
        <fullName evidence="7">Protein kinase domain-containing protein</fullName>
    </recommendedName>
</protein>
<comment type="caution">
    <text evidence="8">The sequence shown here is derived from an EMBL/GenBank/DDBJ whole genome shotgun (WGS) entry which is preliminary data.</text>
</comment>
<keyword evidence="4" id="KW-0418">Kinase</keyword>
<dbReference type="OrthoDB" id="4062651at2759"/>
<keyword evidence="5" id="KW-0067">ATP-binding</keyword>
<dbReference type="InterPro" id="IPR008271">
    <property type="entry name" value="Ser/Thr_kinase_AS"/>
</dbReference>
<feature type="compositionally biased region" description="Gly residues" evidence="6">
    <location>
        <begin position="593"/>
        <end position="608"/>
    </location>
</feature>
<accession>A0A836BQD1</accession>
<keyword evidence="2" id="KW-0808">Transferase</keyword>
<sequence length="798" mass="80400">MEPVMERTRSALTDLEAVKFLVEDWSHKQWRPATPQDQERFDRLEQSDIKPLVALGEGAYGSVNLCRIPASASSPYMNRGGSASVSGSDPQPGTRQAFSAVSSPLPTGGPPMRGRAGSPPPARRCGTSHDGVGTGVVLGLQPHDSEQLQGLGREDSGPADSSADTAPSERDSQSAAASGASPSGAAAAGSFLRGSSGHASARHGHHRTASSVSAFAIGEDEQFSGGAAGASSSSGDVGAGPSRAGSGADDPGQGPGQGPFAATSESSALSESDRRSSLTPQPSLGNDPQLIVAVKRVPLGWNQERELMQLHRCQRCPFIVRLFGFVEDGEEHCSYVMEWAEGGDLGGMLGSLKDRRGANEQRLLMGEASARYYTGCLLLALEFLHDNGLLHRDIKPSNLLLTSDGTAKLADLGFTVALDSGGQAVGCCGTTGYIAPEVFAYGSSKTRMGYGIPADIWSAGATLYQMMTGTVVTDHPEEILKKGWRPPTHPRFSNALQDLLNRMLAAKPHNRPQSAQAVMRHPWFAAFDWAALREGRMKAPYVPAERRRTRSRPADLPMPAPSGVLPANLDAASSSPSGAPASASAASAAASGAGAGAGPSAGAGGSGSGSASPAGAAVGGVMASGSGAGSSSGAAANGPPPASPGGQRLWTVMERAPSGACTGGGAGGAEPGPDPEADVVQRSAISGGHHEGSVRCGREGLVRSGSSFETGLDTLTPDPAYARPAGNGAGAGASAGTGSGSVASGGSGRAAAAAVAEGSTGTTPHAHGHGHGNGHDGNGHAHGHGLSVRFALGVAKCA</sequence>
<dbReference type="InterPro" id="IPR011009">
    <property type="entry name" value="Kinase-like_dom_sf"/>
</dbReference>
<evidence type="ECO:0000256" key="6">
    <source>
        <dbReference type="SAM" id="MobiDB-lite"/>
    </source>
</evidence>
<evidence type="ECO:0000256" key="3">
    <source>
        <dbReference type="ARBA" id="ARBA00022741"/>
    </source>
</evidence>
<dbReference type="SMART" id="SM00220">
    <property type="entry name" value="S_TKc"/>
    <property type="match status" value="1"/>
</dbReference>
<feature type="region of interest" description="Disordered" evidence="6">
    <location>
        <begin position="73"/>
        <end position="207"/>
    </location>
</feature>
<evidence type="ECO:0000256" key="2">
    <source>
        <dbReference type="ARBA" id="ARBA00022679"/>
    </source>
</evidence>
<feature type="compositionally biased region" description="Low complexity" evidence="6">
    <location>
        <begin position="609"/>
        <end position="637"/>
    </location>
</feature>
<evidence type="ECO:0000313" key="8">
    <source>
        <dbReference type="EMBL" id="KAG2484887.1"/>
    </source>
</evidence>
<feature type="compositionally biased region" description="Low complexity" evidence="6">
    <location>
        <begin position="174"/>
        <end position="199"/>
    </location>
</feature>
<feature type="compositionally biased region" description="Low complexity" evidence="6">
    <location>
        <begin position="571"/>
        <end position="592"/>
    </location>
</feature>
<organism evidence="8 9">
    <name type="scientific">Edaphochlamys debaryana</name>
    <dbReference type="NCBI Taxonomy" id="47281"/>
    <lineage>
        <taxon>Eukaryota</taxon>
        <taxon>Viridiplantae</taxon>
        <taxon>Chlorophyta</taxon>
        <taxon>core chlorophytes</taxon>
        <taxon>Chlorophyceae</taxon>
        <taxon>CS clade</taxon>
        <taxon>Chlamydomonadales</taxon>
        <taxon>Chlamydomonadales incertae sedis</taxon>
        <taxon>Edaphochlamys</taxon>
    </lineage>
</organism>
<feature type="region of interest" description="Disordered" evidence="6">
    <location>
        <begin position="543"/>
        <end position="679"/>
    </location>
</feature>
<evidence type="ECO:0000256" key="5">
    <source>
        <dbReference type="ARBA" id="ARBA00022840"/>
    </source>
</evidence>
<evidence type="ECO:0000259" key="7">
    <source>
        <dbReference type="PROSITE" id="PS50011"/>
    </source>
</evidence>
<evidence type="ECO:0000256" key="4">
    <source>
        <dbReference type="ARBA" id="ARBA00022777"/>
    </source>
</evidence>
<feature type="compositionally biased region" description="Gly residues" evidence="6">
    <location>
        <begin position="727"/>
        <end position="748"/>
    </location>
</feature>
<feature type="region of interest" description="Disordered" evidence="6">
    <location>
        <begin position="707"/>
        <end position="782"/>
    </location>
</feature>
<feature type="compositionally biased region" description="Low complexity" evidence="6">
    <location>
        <begin position="229"/>
        <end position="252"/>
    </location>
</feature>
<feature type="domain" description="Protein kinase" evidence="7">
    <location>
        <begin position="249"/>
        <end position="524"/>
    </location>
</feature>
<feature type="compositionally biased region" description="Low complexity" evidence="6">
    <location>
        <begin position="749"/>
        <end position="765"/>
    </location>
</feature>
<dbReference type="PANTHER" id="PTHR24353:SF147">
    <property type="entry name" value="CGMP-DEPENDENT SERINE_THREONIN PROTEIN KINASE-RELATED"/>
    <property type="match status" value="1"/>
</dbReference>
<dbReference type="Pfam" id="PF00069">
    <property type="entry name" value="Pkinase"/>
    <property type="match status" value="1"/>
</dbReference>
<feature type="compositionally biased region" description="Gly residues" evidence="6">
    <location>
        <begin position="661"/>
        <end position="670"/>
    </location>
</feature>
<dbReference type="PROSITE" id="PS50011">
    <property type="entry name" value="PROTEIN_KINASE_DOM"/>
    <property type="match status" value="1"/>
</dbReference>
<name>A0A836BQD1_9CHLO</name>
<proteinExistence type="predicted"/>
<reference evidence="8" key="1">
    <citation type="journal article" date="2020" name="bioRxiv">
        <title>Comparative genomics of Chlamydomonas.</title>
        <authorList>
            <person name="Craig R.J."/>
            <person name="Hasan A.R."/>
            <person name="Ness R.W."/>
            <person name="Keightley P.D."/>
        </authorList>
    </citation>
    <scope>NUCLEOTIDE SEQUENCE</scope>
    <source>
        <strain evidence="8">CCAP 11/70</strain>
    </source>
</reference>
<dbReference type="PANTHER" id="PTHR24353">
    <property type="entry name" value="CYCLIC NUCLEOTIDE-DEPENDENT PROTEIN KINASE"/>
    <property type="match status" value="1"/>
</dbReference>
<dbReference type="AlphaFoldDB" id="A0A836BQD1"/>
<keyword evidence="3" id="KW-0547">Nucleotide-binding</keyword>
<feature type="region of interest" description="Disordered" evidence="6">
    <location>
        <begin position="224"/>
        <end position="285"/>
    </location>
</feature>
<dbReference type="GO" id="GO:0004674">
    <property type="term" value="F:protein serine/threonine kinase activity"/>
    <property type="evidence" value="ECO:0007669"/>
    <property type="project" value="UniProtKB-KW"/>
</dbReference>
<dbReference type="EMBL" id="JAEHOE010000140">
    <property type="protein sequence ID" value="KAG2484887.1"/>
    <property type="molecule type" value="Genomic_DNA"/>
</dbReference>
<keyword evidence="1" id="KW-0723">Serine/threonine-protein kinase</keyword>
<keyword evidence="9" id="KW-1185">Reference proteome</keyword>
<dbReference type="Proteomes" id="UP000612055">
    <property type="component" value="Unassembled WGS sequence"/>
</dbReference>